<dbReference type="PANTHER" id="PTHR10666">
    <property type="entry name" value="UBIQUITIN"/>
    <property type="match status" value="1"/>
</dbReference>
<evidence type="ECO:0000313" key="3">
    <source>
        <dbReference type="EMBL" id="KAE8261989.1"/>
    </source>
</evidence>
<dbReference type="Pfam" id="PF00240">
    <property type="entry name" value="ubiquitin"/>
    <property type="match status" value="2"/>
</dbReference>
<dbReference type="PROSITE" id="PS50053">
    <property type="entry name" value="UBIQUITIN_2"/>
    <property type="match status" value="3"/>
</dbReference>
<organism evidence="3 4">
    <name type="scientific">Tilletia caries</name>
    <name type="common">wheat bunt fungus</name>
    <dbReference type="NCBI Taxonomy" id="13290"/>
    <lineage>
        <taxon>Eukaryota</taxon>
        <taxon>Fungi</taxon>
        <taxon>Dikarya</taxon>
        <taxon>Basidiomycota</taxon>
        <taxon>Ustilaginomycotina</taxon>
        <taxon>Exobasidiomycetes</taxon>
        <taxon>Tilletiales</taxon>
        <taxon>Tilletiaceae</taxon>
        <taxon>Tilletia</taxon>
    </lineage>
</organism>
<dbReference type="Proteomes" id="UP000077671">
    <property type="component" value="Unassembled WGS sequence"/>
</dbReference>
<dbReference type="InterPro" id="IPR019956">
    <property type="entry name" value="Ubiquitin_dom"/>
</dbReference>
<accession>A0A177UDH0</accession>
<evidence type="ECO:0000259" key="2">
    <source>
        <dbReference type="PROSITE" id="PS50053"/>
    </source>
</evidence>
<feature type="region of interest" description="Disordered" evidence="1">
    <location>
        <begin position="262"/>
        <end position="283"/>
    </location>
</feature>
<dbReference type="AlphaFoldDB" id="A0A177UDH0"/>
<feature type="region of interest" description="Disordered" evidence="1">
    <location>
        <begin position="137"/>
        <end position="170"/>
    </location>
</feature>
<feature type="domain" description="Ubiquitin-like" evidence="2">
    <location>
        <begin position="96"/>
        <end position="148"/>
    </location>
</feature>
<gene>
    <name evidence="3" type="ORF">A4X03_0g2803</name>
</gene>
<dbReference type="SUPFAM" id="SSF54236">
    <property type="entry name" value="Ubiquitin-like"/>
    <property type="match status" value="2"/>
</dbReference>
<feature type="compositionally biased region" description="Basic and acidic residues" evidence="1">
    <location>
        <begin position="262"/>
        <end position="273"/>
    </location>
</feature>
<dbReference type="SMART" id="SM00213">
    <property type="entry name" value="UBQ"/>
    <property type="match status" value="2"/>
</dbReference>
<feature type="domain" description="Ubiquitin-like" evidence="2">
    <location>
        <begin position="3"/>
        <end position="78"/>
    </location>
</feature>
<sequence>MQTSHSFTSVSGNTVTFDIDSSEAVDKLTKKIHDKEGAPLYEQRLTLDGDRLHDDRTISNNRIRHESLLERCLALGGSTAPTSSASATLPTFHSNKTLSGRTVIIEIESSEIADKLATKIQDKDGVSIYEQRLAVHGNRPHNNSTISNDSTQGETSPDRNHALAKSREPVSSASETMRIFIDNFLGEIFVLEVKPREKIDSVMDKIEAKSGIPTDIQRLFFRSERLSFGCGYMLCDYDVKPGSTIRLLKDVGYGEMTRADSIDENRMGQRGRNEGTLYRSPNDPIRRINCSSRHYQVPIP</sequence>
<comment type="caution">
    <text evidence="3">The sequence shown here is derived from an EMBL/GenBank/DDBJ whole genome shotgun (WGS) entry which is preliminary data.</text>
</comment>
<feature type="domain" description="Ubiquitin-like" evidence="2">
    <location>
        <begin position="177"/>
        <end position="254"/>
    </location>
</feature>
<feature type="compositionally biased region" description="Basic and acidic residues" evidence="1">
    <location>
        <begin position="156"/>
        <end position="168"/>
    </location>
</feature>
<reference evidence="3" key="2">
    <citation type="journal article" date="2019" name="IMA Fungus">
        <title>Genome sequencing and comparison of five Tilletia species to identify candidate genes for the detection of regulated species infecting wheat.</title>
        <authorList>
            <person name="Nguyen H.D.T."/>
            <person name="Sultana T."/>
            <person name="Kesanakurti P."/>
            <person name="Hambleton S."/>
        </authorList>
    </citation>
    <scope>NUCLEOTIDE SEQUENCE</scope>
    <source>
        <strain evidence="3">DAOMC 238032</strain>
    </source>
</reference>
<dbReference type="Gene3D" id="3.10.20.90">
    <property type="entry name" value="Phosphatidylinositol 3-kinase Catalytic Subunit, Chain A, domain 1"/>
    <property type="match status" value="3"/>
</dbReference>
<reference evidence="3" key="1">
    <citation type="submission" date="2016-04" db="EMBL/GenBank/DDBJ databases">
        <authorList>
            <person name="Nguyen H.D."/>
            <person name="Kesanakurti P."/>
            <person name="Cullis J."/>
            <person name="Levesque C.A."/>
            <person name="Hambleton S."/>
        </authorList>
    </citation>
    <scope>NUCLEOTIDE SEQUENCE</scope>
    <source>
        <strain evidence="3">DAOMC 238032</strain>
    </source>
</reference>
<proteinExistence type="predicted"/>
<evidence type="ECO:0000313" key="4">
    <source>
        <dbReference type="Proteomes" id="UP000077671"/>
    </source>
</evidence>
<feature type="compositionally biased region" description="Polar residues" evidence="1">
    <location>
        <begin position="140"/>
        <end position="155"/>
    </location>
</feature>
<dbReference type="InterPro" id="IPR029071">
    <property type="entry name" value="Ubiquitin-like_domsf"/>
</dbReference>
<protein>
    <recommendedName>
        <fullName evidence="2">Ubiquitin-like domain-containing protein</fullName>
    </recommendedName>
</protein>
<name>A0A177UDH0_9BASI</name>
<dbReference type="EMBL" id="LWDD02000293">
    <property type="protein sequence ID" value="KAE8261989.1"/>
    <property type="molecule type" value="Genomic_DNA"/>
</dbReference>
<dbReference type="InterPro" id="IPR000626">
    <property type="entry name" value="Ubiquitin-like_dom"/>
</dbReference>
<dbReference type="PRINTS" id="PR00348">
    <property type="entry name" value="UBIQUITIN"/>
</dbReference>
<dbReference type="InterPro" id="IPR050158">
    <property type="entry name" value="Ubiquitin_ubiquitin-like"/>
</dbReference>
<evidence type="ECO:0000256" key="1">
    <source>
        <dbReference type="SAM" id="MobiDB-lite"/>
    </source>
</evidence>